<dbReference type="EMBL" id="KV427714">
    <property type="protein sequence ID" value="KZS99814.1"/>
    <property type="molecule type" value="Genomic_DNA"/>
</dbReference>
<dbReference type="RefSeq" id="XP_040757555.1">
    <property type="nucleotide sequence ID" value="XM_040910319.1"/>
</dbReference>
<organism evidence="1 2">
    <name type="scientific">Laetiporus sulphureus 93-53</name>
    <dbReference type="NCBI Taxonomy" id="1314785"/>
    <lineage>
        <taxon>Eukaryota</taxon>
        <taxon>Fungi</taxon>
        <taxon>Dikarya</taxon>
        <taxon>Basidiomycota</taxon>
        <taxon>Agaricomycotina</taxon>
        <taxon>Agaricomycetes</taxon>
        <taxon>Polyporales</taxon>
        <taxon>Laetiporus</taxon>
    </lineage>
</organism>
<evidence type="ECO:0000313" key="2">
    <source>
        <dbReference type="Proteomes" id="UP000076871"/>
    </source>
</evidence>
<dbReference type="Proteomes" id="UP000076871">
    <property type="component" value="Unassembled WGS sequence"/>
</dbReference>
<proteinExistence type="predicted"/>
<dbReference type="InParanoid" id="A0A165AX05"/>
<sequence>MPGEKSLRTADIIYLPPRISPPLLTSAFSPLTCTSPSPPLSFCTGPECPPAVESTHPSLAVAMFGESSHVPSLLTNLFSGNRAACA</sequence>
<accession>A0A165AX05</accession>
<protein>
    <submittedName>
        <fullName evidence="1">Uncharacterized protein</fullName>
    </submittedName>
</protein>
<gene>
    <name evidence="1" type="ORF">LAESUDRAFT_732867</name>
</gene>
<dbReference type="GeneID" id="63827348"/>
<name>A0A165AX05_9APHY</name>
<dbReference type="AlphaFoldDB" id="A0A165AX05"/>
<keyword evidence="2" id="KW-1185">Reference proteome</keyword>
<evidence type="ECO:0000313" key="1">
    <source>
        <dbReference type="EMBL" id="KZS99814.1"/>
    </source>
</evidence>
<reference evidence="1 2" key="1">
    <citation type="journal article" date="2016" name="Mol. Biol. Evol.">
        <title>Comparative Genomics of Early-Diverging Mushroom-Forming Fungi Provides Insights into the Origins of Lignocellulose Decay Capabilities.</title>
        <authorList>
            <person name="Nagy L.G."/>
            <person name="Riley R."/>
            <person name="Tritt A."/>
            <person name="Adam C."/>
            <person name="Daum C."/>
            <person name="Floudas D."/>
            <person name="Sun H."/>
            <person name="Yadav J.S."/>
            <person name="Pangilinan J."/>
            <person name="Larsson K.H."/>
            <person name="Matsuura K."/>
            <person name="Barry K."/>
            <person name="Labutti K."/>
            <person name="Kuo R."/>
            <person name="Ohm R.A."/>
            <person name="Bhattacharya S.S."/>
            <person name="Shirouzu T."/>
            <person name="Yoshinaga Y."/>
            <person name="Martin F.M."/>
            <person name="Grigoriev I.V."/>
            <person name="Hibbett D.S."/>
        </authorList>
    </citation>
    <scope>NUCLEOTIDE SEQUENCE [LARGE SCALE GENOMIC DNA]</scope>
    <source>
        <strain evidence="1 2">93-53</strain>
    </source>
</reference>